<feature type="domain" description="OmpA-like" evidence="6">
    <location>
        <begin position="13"/>
        <end position="130"/>
    </location>
</feature>
<evidence type="ECO:0000259" key="6">
    <source>
        <dbReference type="PROSITE" id="PS51123"/>
    </source>
</evidence>
<dbReference type="EMBL" id="FQXB01000008">
    <property type="protein sequence ID" value="SHH46059.1"/>
    <property type="molecule type" value="Genomic_DNA"/>
</dbReference>
<name>A0A1M5T5N7_9RHOB</name>
<reference evidence="7 8" key="1">
    <citation type="submission" date="2016-11" db="EMBL/GenBank/DDBJ databases">
        <authorList>
            <person name="Jaros S."/>
            <person name="Januszkiewicz K."/>
            <person name="Wedrychowicz H."/>
        </authorList>
    </citation>
    <scope>NUCLEOTIDE SEQUENCE [LARGE SCALE GENOMIC DNA]</scope>
    <source>
        <strain evidence="7 8">DSM 28715</strain>
    </source>
</reference>
<dbReference type="Pfam" id="PF00691">
    <property type="entry name" value="OmpA"/>
    <property type="match status" value="1"/>
</dbReference>
<proteinExistence type="predicted"/>
<dbReference type="AlphaFoldDB" id="A0A1M5T5N7"/>
<feature type="signal peptide" evidence="5">
    <location>
        <begin position="1"/>
        <end position="18"/>
    </location>
</feature>
<dbReference type="PROSITE" id="PS51123">
    <property type="entry name" value="OMPA_2"/>
    <property type="match status" value="1"/>
</dbReference>
<dbReference type="InterPro" id="IPR050330">
    <property type="entry name" value="Bact_OuterMem_StrucFunc"/>
</dbReference>
<feature type="chain" id="PRO_5009913855" evidence="5">
    <location>
        <begin position="19"/>
        <end position="222"/>
    </location>
</feature>
<sequence>MRLLLTLFALLFPVFVAAQDLGTVNFDFDSDVLDAEARAEIAEIAEDLKASPTYKPTVVVGYTDAVGSSGYNQDLGLRRARAVARELVAQGVPVERIGTVESRGENELLVSVSAPLRANRRATVTLDDMLAACRSYRDIAINSASVGDQLQNDLRARLAEAVTAYAFYEANGRNGPAFQMAGAAREDCGIAIGYVNDSLRKVEYAQRCICNSTRLRTAMSGR</sequence>
<dbReference type="SUPFAM" id="SSF103088">
    <property type="entry name" value="OmpA-like"/>
    <property type="match status" value="1"/>
</dbReference>
<evidence type="ECO:0000256" key="3">
    <source>
        <dbReference type="ARBA" id="ARBA00023237"/>
    </source>
</evidence>
<dbReference type="PRINTS" id="PR01021">
    <property type="entry name" value="OMPADOMAIN"/>
</dbReference>
<dbReference type="CDD" id="cd07185">
    <property type="entry name" value="OmpA_C-like"/>
    <property type="match status" value="1"/>
</dbReference>
<evidence type="ECO:0000256" key="2">
    <source>
        <dbReference type="ARBA" id="ARBA00023136"/>
    </source>
</evidence>
<dbReference type="GO" id="GO:0009279">
    <property type="term" value="C:cell outer membrane"/>
    <property type="evidence" value="ECO:0007669"/>
    <property type="project" value="UniProtKB-SubCell"/>
</dbReference>
<organism evidence="7 8">
    <name type="scientific">Cognatiyoonia sediminum</name>
    <dbReference type="NCBI Taxonomy" id="1508389"/>
    <lineage>
        <taxon>Bacteria</taxon>
        <taxon>Pseudomonadati</taxon>
        <taxon>Pseudomonadota</taxon>
        <taxon>Alphaproteobacteria</taxon>
        <taxon>Rhodobacterales</taxon>
        <taxon>Paracoccaceae</taxon>
        <taxon>Cognatiyoonia</taxon>
    </lineage>
</organism>
<dbReference type="PANTHER" id="PTHR30329">
    <property type="entry name" value="STATOR ELEMENT OF FLAGELLAR MOTOR COMPLEX"/>
    <property type="match status" value="1"/>
</dbReference>
<protein>
    <submittedName>
        <fullName evidence="7">OmpA family protein</fullName>
    </submittedName>
</protein>
<evidence type="ECO:0000256" key="4">
    <source>
        <dbReference type="PROSITE-ProRule" id="PRU00473"/>
    </source>
</evidence>
<keyword evidence="5" id="KW-0732">Signal</keyword>
<comment type="subcellular location">
    <subcellularLocation>
        <location evidence="1">Cell outer membrane</location>
    </subcellularLocation>
</comment>
<dbReference type="Gene3D" id="3.30.1330.60">
    <property type="entry name" value="OmpA-like domain"/>
    <property type="match status" value="1"/>
</dbReference>
<keyword evidence="3" id="KW-0998">Cell outer membrane</keyword>
<evidence type="ECO:0000313" key="8">
    <source>
        <dbReference type="Proteomes" id="UP000184074"/>
    </source>
</evidence>
<evidence type="ECO:0000256" key="5">
    <source>
        <dbReference type="SAM" id="SignalP"/>
    </source>
</evidence>
<dbReference type="InterPro" id="IPR006664">
    <property type="entry name" value="OMP_bac"/>
</dbReference>
<dbReference type="InterPro" id="IPR006665">
    <property type="entry name" value="OmpA-like"/>
</dbReference>
<evidence type="ECO:0000313" key="7">
    <source>
        <dbReference type="EMBL" id="SHH46059.1"/>
    </source>
</evidence>
<gene>
    <name evidence="7" type="ORF">SAMN05444003_3253</name>
</gene>
<keyword evidence="2 4" id="KW-0472">Membrane</keyword>
<keyword evidence="8" id="KW-1185">Reference proteome</keyword>
<dbReference type="InterPro" id="IPR036737">
    <property type="entry name" value="OmpA-like_sf"/>
</dbReference>
<dbReference type="STRING" id="1508389.SAMN05444003_3253"/>
<dbReference type="Proteomes" id="UP000184074">
    <property type="component" value="Unassembled WGS sequence"/>
</dbReference>
<dbReference type="RefSeq" id="WP_072902920.1">
    <property type="nucleotide sequence ID" value="NZ_FQXB01000008.1"/>
</dbReference>
<accession>A0A1M5T5N7</accession>
<evidence type="ECO:0000256" key="1">
    <source>
        <dbReference type="ARBA" id="ARBA00004442"/>
    </source>
</evidence>
<dbReference type="PANTHER" id="PTHR30329:SF21">
    <property type="entry name" value="LIPOPROTEIN YIAD-RELATED"/>
    <property type="match status" value="1"/>
</dbReference>